<dbReference type="EMBL" id="JBIUZV010000003">
    <property type="protein sequence ID" value="MFJ3045836.1"/>
    <property type="molecule type" value="Genomic_DNA"/>
</dbReference>
<dbReference type="Proteomes" id="UP001617427">
    <property type="component" value="Unassembled WGS sequence"/>
</dbReference>
<evidence type="ECO:0000313" key="1">
    <source>
        <dbReference type="EMBL" id="MFJ3045836.1"/>
    </source>
</evidence>
<dbReference type="RefSeq" id="WP_402699608.1">
    <property type="nucleotide sequence ID" value="NZ_JBIUZV010000003.1"/>
</dbReference>
<gene>
    <name evidence="1" type="ORF">ACIPEN_08405</name>
</gene>
<keyword evidence="2" id="KW-1185">Reference proteome</keyword>
<name>A0ABW8EWK8_9BURK</name>
<accession>A0ABW8EWK8</accession>
<protein>
    <submittedName>
        <fullName evidence="1">Uncharacterized protein</fullName>
    </submittedName>
</protein>
<comment type="caution">
    <text evidence="1">The sequence shown here is derived from an EMBL/GenBank/DDBJ whole genome shotgun (WGS) entry which is preliminary data.</text>
</comment>
<sequence length="117" mass="12859">MQSPTPSYPLASQTVRLARGQTMQVWLPAGSLVVNNASSARVTQAPQWMFDQLVEQHSTLSDGQAIGIEHAGWVEIMTPQGGEVLCLRPQLQPWPRRLLSACKRLLNWGQQTAPAGQ</sequence>
<reference evidence="1 2" key="1">
    <citation type="submission" date="2024-10" db="EMBL/GenBank/DDBJ databases">
        <title>The Natural Products Discovery Center: Release of the First 8490 Sequenced Strains for Exploring Actinobacteria Biosynthetic Diversity.</title>
        <authorList>
            <person name="Kalkreuter E."/>
            <person name="Kautsar S.A."/>
            <person name="Yang D."/>
            <person name="Bader C.D."/>
            <person name="Teijaro C.N."/>
            <person name="Fluegel L."/>
            <person name="Davis C.M."/>
            <person name="Simpson J.R."/>
            <person name="Lauterbach L."/>
            <person name="Steele A.D."/>
            <person name="Gui C."/>
            <person name="Meng S."/>
            <person name="Li G."/>
            <person name="Viehrig K."/>
            <person name="Ye F."/>
            <person name="Su P."/>
            <person name="Kiefer A.F."/>
            <person name="Nichols A."/>
            <person name="Cepeda A.J."/>
            <person name="Yan W."/>
            <person name="Fan B."/>
            <person name="Jiang Y."/>
            <person name="Adhikari A."/>
            <person name="Zheng C.-J."/>
            <person name="Schuster L."/>
            <person name="Cowan T.M."/>
            <person name="Smanski M.J."/>
            <person name="Chevrette M.G."/>
            <person name="De Carvalho L.P.S."/>
            <person name="Shen B."/>
        </authorList>
    </citation>
    <scope>NUCLEOTIDE SEQUENCE [LARGE SCALE GENOMIC DNA]</scope>
    <source>
        <strain evidence="1 2">NPDC087045</strain>
    </source>
</reference>
<proteinExistence type="predicted"/>
<organism evidence="1 2">
    <name type="scientific">Herbaspirillum chlorophenolicum</name>
    <dbReference type="NCBI Taxonomy" id="211589"/>
    <lineage>
        <taxon>Bacteria</taxon>
        <taxon>Pseudomonadati</taxon>
        <taxon>Pseudomonadota</taxon>
        <taxon>Betaproteobacteria</taxon>
        <taxon>Burkholderiales</taxon>
        <taxon>Oxalobacteraceae</taxon>
        <taxon>Herbaspirillum</taxon>
    </lineage>
</organism>
<evidence type="ECO:0000313" key="2">
    <source>
        <dbReference type="Proteomes" id="UP001617427"/>
    </source>
</evidence>